<comment type="similarity">
    <text evidence="1 2">Belongs to the UPF0301 (AlgH) family.</text>
</comment>
<name>A0A6G9YV14_9NOCA</name>
<sequence>MAVVAIEVVDDISIVEENLGPFHARTLTPRRSRRCSRSRRPGNPTKYPYSDRRANLATPNSPAKRAHGRNNCDDVGVARADDPDDRKTRGGHGDRRRRDFRHGEQVVRAGTLLLAATDLVEPTFRRTVVYIIEHNEAGSLGVVLNRPSDTPVHDVLPRWTELAAAPRTLFIGGPVKRDAALCLGTVRVGASIDRVSGLRRIDGRVVLVDLDAEPERIEPLVEGIRIFAGYAGWTFGQLEGELENRDWIVLSALPSDPISVDRPDLWAHVLRRQPLPLSLLATHPIELERN</sequence>
<dbReference type="PANTHER" id="PTHR30327">
    <property type="entry name" value="UNCHARACTERIZED PROTEIN YQGE"/>
    <property type="match status" value="1"/>
</dbReference>
<gene>
    <name evidence="4" type="ORF">F5544_44400</name>
</gene>
<protein>
    <recommendedName>
        <fullName evidence="2">UPF0301 protein F5544_44400</fullName>
    </recommendedName>
</protein>
<dbReference type="SUPFAM" id="SSF143456">
    <property type="entry name" value="VC0467-like"/>
    <property type="match status" value="1"/>
</dbReference>
<proteinExistence type="inferred from homology"/>
<feature type="compositionally biased region" description="Basic and acidic residues" evidence="3">
    <location>
        <begin position="79"/>
        <end position="101"/>
    </location>
</feature>
<dbReference type="KEGG" id="nah:F5544_44400"/>
<dbReference type="NCBIfam" id="NF001272">
    <property type="entry name" value="PRK00228.2-4"/>
    <property type="match status" value="1"/>
</dbReference>
<dbReference type="Gene3D" id="3.40.1740.10">
    <property type="entry name" value="VC0467-like"/>
    <property type="match status" value="1"/>
</dbReference>
<evidence type="ECO:0000313" key="4">
    <source>
        <dbReference type="EMBL" id="QIS16683.1"/>
    </source>
</evidence>
<evidence type="ECO:0000256" key="1">
    <source>
        <dbReference type="ARBA" id="ARBA00009600"/>
    </source>
</evidence>
<feature type="compositionally biased region" description="Basic residues" evidence="3">
    <location>
        <begin position="29"/>
        <end position="40"/>
    </location>
</feature>
<dbReference type="Proteomes" id="UP000503540">
    <property type="component" value="Chromosome"/>
</dbReference>
<dbReference type="GO" id="GO:0005829">
    <property type="term" value="C:cytosol"/>
    <property type="evidence" value="ECO:0007669"/>
    <property type="project" value="TreeGrafter"/>
</dbReference>
<dbReference type="AlphaFoldDB" id="A0A6G9YV14"/>
<accession>A0A6G9YV14</accession>
<evidence type="ECO:0000256" key="3">
    <source>
        <dbReference type="SAM" id="MobiDB-lite"/>
    </source>
</evidence>
<feature type="region of interest" description="Disordered" evidence="3">
    <location>
        <begin position="29"/>
        <end position="101"/>
    </location>
</feature>
<dbReference type="HAMAP" id="MF_00758">
    <property type="entry name" value="UPF0301"/>
    <property type="match status" value="1"/>
</dbReference>
<organism evidence="4 5">
    <name type="scientific">Nocardia arthritidis</name>
    <dbReference type="NCBI Taxonomy" id="228602"/>
    <lineage>
        <taxon>Bacteria</taxon>
        <taxon>Bacillati</taxon>
        <taxon>Actinomycetota</taxon>
        <taxon>Actinomycetes</taxon>
        <taxon>Mycobacteriales</taxon>
        <taxon>Nocardiaceae</taxon>
        <taxon>Nocardia</taxon>
    </lineage>
</organism>
<reference evidence="4 5" key="1">
    <citation type="journal article" date="2019" name="ACS Chem. Biol.">
        <title>Identification and Mobilization of a Cryptic Antibiotic Biosynthesis Gene Locus from a Human-Pathogenic Nocardia Isolate.</title>
        <authorList>
            <person name="Herisse M."/>
            <person name="Ishida K."/>
            <person name="Porter J.L."/>
            <person name="Howden B."/>
            <person name="Hertweck C."/>
            <person name="Stinear T.P."/>
            <person name="Pidot S.J."/>
        </authorList>
    </citation>
    <scope>NUCLEOTIDE SEQUENCE [LARGE SCALE GENOMIC DNA]</scope>
    <source>
        <strain evidence="4 5">AUSMDU00012717</strain>
    </source>
</reference>
<keyword evidence="5" id="KW-1185">Reference proteome</keyword>
<dbReference type="InterPro" id="IPR003774">
    <property type="entry name" value="AlgH-like"/>
</dbReference>
<evidence type="ECO:0000313" key="5">
    <source>
        <dbReference type="Proteomes" id="UP000503540"/>
    </source>
</evidence>
<dbReference type="EMBL" id="CP046172">
    <property type="protein sequence ID" value="QIS16683.1"/>
    <property type="molecule type" value="Genomic_DNA"/>
</dbReference>
<dbReference type="PANTHER" id="PTHR30327:SF1">
    <property type="entry name" value="UPF0301 PROTEIN YQGE"/>
    <property type="match status" value="1"/>
</dbReference>
<dbReference type="Pfam" id="PF02622">
    <property type="entry name" value="DUF179"/>
    <property type="match status" value="1"/>
</dbReference>
<evidence type="ECO:0000256" key="2">
    <source>
        <dbReference type="HAMAP-Rule" id="MF_00758"/>
    </source>
</evidence>
<dbReference type="NCBIfam" id="NF001269">
    <property type="entry name" value="PRK00228.2-1"/>
    <property type="match status" value="1"/>
</dbReference>